<feature type="compositionally biased region" description="Basic and acidic residues" evidence="1">
    <location>
        <begin position="16"/>
        <end position="54"/>
    </location>
</feature>
<dbReference type="InParanoid" id="A0A3N4KPK9"/>
<dbReference type="OrthoDB" id="3358750at2759"/>
<dbReference type="PANTHER" id="PTHR39475:SF1">
    <property type="entry name" value="CONIDIATION-SPECIFIC PROTEIN 6"/>
    <property type="match status" value="1"/>
</dbReference>
<organism evidence="2 3">
    <name type="scientific">Morchella conica CCBAS932</name>
    <dbReference type="NCBI Taxonomy" id="1392247"/>
    <lineage>
        <taxon>Eukaryota</taxon>
        <taxon>Fungi</taxon>
        <taxon>Dikarya</taxon>
        <taxon>Ascomycota</taxon>
        <taxon>Pezizomycotina</taxon>
        <taxon>Pezizomycetes</taxon>
        <taxon>Pezizales</taxon>
        <taxon>Morchellaceae</taxon>
        <taxon>Morchella</taxon>
    </lineage>
</organism>
<evidence type="ECO:0000256" key="1">
    <source>
        <dbReference type="SAM" id="MobiDB-lite"/>
    </source>
</evidence>
<reference evidence="2 3" key="1">
    <citation type="journal article" date="2018" name="Nat. Ecol. Evol.">
        <title>Pezizomycetes genomes reveal the molecular basis of ectomycorrhizal truffle lifestyle.</title>
        <authorList>
            <person name="Murat C."/>
            <person name="Payen T."/>
            <person name="Noel B."/>
            <person name="Kuo A."/>
            <person name="Morin E."/>
            <person name="Chen J."/>
            <person name="Kohler A."/>
            <person name="Krizsan K."/>
            <person name="Balestrini R."/>
            <person name="Da Silva C."/>
            <person name="Montanini B."/>
            <person name="Hainaut M."/>
            <person name="Levati E."/>
            <person name="Barry K.W."/>
            <person name="Belfiori B."/>
            <person name="Cichocki N."/>
            <person name="Clum A."/>
            <person name="Dockter R.B."/>
            <person name="Fauchery L."/>
            <person name="Guy J."/>
            <person name="Iotti M."/>
            <person name="Le Tacon F."/>
            <person name="Lindquist E.A."/>
            <person name="Lipzen A."/>
            <person name="Malagnac F."/>
            <person name="Mello A."/>
            <person name="Molinier V."/>
            <person name="Miyauchi S."/>
            <person name="Poulain J."/>
            <person name="Riccioni C."/>
            <person name="Rubini A."/>
            <person name="Sitrit Y."/>
            <person name="Splivallo R."/>
            <person name="Traeger S."/>
            <person name="Wang M."/>
            <person name="Zifcakova L."/>
            <person name="Wipf D."/>
            <person name="Zambonelli A."/>
            <person name="Paolocci F."/>
            <person name="Nowrousian M."/>
            <person name="Ottonello S."/>
            <person name="Baldrian P."/>
            <person name="Spatafora J.W."/>
            <person name="Henrissat B."/>
            <person name="Nagy L.G."/>
            <person name="Aury J.M."/>
            <person name="Wincker P."/>
            <person name="Grigoriev I.V."/>
            <person name="Bonfante P."/>
            <person name="Martin F.M."/>
        </authorList>
    </citation>
    <scope>NUCLEOTIDE SEQUENCE [LARGE SCALE GENOMIC DNA]</scope>
    <source>
        <strain evidence="2 3">CCBAS932</strain>
    </source>
</reference>
<name>A0A3N4KPK9_9PEZI</name>
<evidence type="ECO:0000313" key="2">
    <source>
        <dbReference type="EMBL" id="RPB07705.1"/>
    </source>
</evidence>
<dbReference type="PANTHER" id="PTHR39475">
    <property type="entry name" value="CONIDIATION-SPECIFIC PROTEIN 6"/>
    <property type="match status" value="1"/>
</dbReference>
<dbReference type="Proteomes" id="UP000277580">
    <property type="component" value="Unassembled WGS sequence"/>
</dbReference>
<accession>A0A3N4KPK9</accession>
<evidence type="ECO:0000313" key="3">
    <source>
        <dbReference type="Proteomes" id="UP000277580"/>
    </source>
</evidence>
<feature type="compositionally biased region" description="Basic and acidic residues" evidence="1">
    <location>
        <begin position="70"/>
        <end position="79"/>
    </location>
</feature>
<proteinExistence type="predicted"/>
<dbReference type="EMBL" id="ML119177">
    <property type="protein sequence ID" value="RPB07705.1"/>
    <property type="molecule type" value="Genomic_DNA"/>
</dbReference>
<dbReference type="AlphaFoldDB" id="A0A3N4KPK9"/>
<gene>
    <name evidence="2" type="ORF">P167DRAFT_539961</name>
</gene>
<feature type="region of interest" description="Disordered" evidence="1">
    <location>
        <begin position="1"/>
        <end position="122"/>
    </location>
</feature>
<sequence>MTKDSQVGSASIYEAGDQRNYSRDEQQKAKADARFDEGKKGAHSNLDSKDERSIKNRLASASAEASSTHEGPEKSKDPRQAAISHGNEPSRGAKIDAELQAEDEAMIAKKDAQKKGAAGQTS</sequence>
<protein>
    <submittedName>
        <fullName evidence="2">Uncharacterized protein</fullName>
    </submittedName>
</protein>
<keyword evidence="3" id="KW-1185">Reference proteome</keyword>